<organism evidence="2 3">
    <name type="scientific">Romanomermis culicivorax</name>
    <name type="common">Nematode worm</name>
    <dbReference type="NCBI Taxonomy" id="13658"/>
    <lineage>
        <taxon>Eukaryota</taxon>
        <taxon>Metazoa</taxon>
        <taxon>Ecdysozoa</taxon>
        <taxon>Nematoda</taxon>
        <taxon>Enoplea</taxon>
        <taxon>Dorylaimia</taxon>
        <taxon>Mermithida</taxon>
        <taxon>Mermithoidea</taxon>
        <taxon>Mermithidae</taxon>
        <taxon>Romanomermis</taxon>
    </lineage>
</organism>
<feature type="region of interest" description="Disordered" evidence="1">
    <location>
        <begin position="80"/>
        <end position="102"/>
    </location>
</feature>
<evidence type="ECO:0000313" key="3">
    <source>
        <dbReference type="WBParaSite" id="nRc.2.0.1.t33247-RA"/>
    </source>
</evidence>
<evidence type="ECO:0000256" key="1">
    <source>
        <dbReference type="SAM" id="MobiDB-lite"/>
    </source>
</evidence>
<evidence type="ECO:0000313" key="2">
    <source>
        <dbReference type="Proteomes" id="UP000887565"/>
    </source>
</evidence>
<protein>
    <submittedName>
        <fullName evidence="3">Uncharacterized protein</fullName>
    </submittedName>
</protein>
<dbReference type="WBParaSite" id="nRc.2.0.1.t33247-RA">
    <property type="protein sequence ID" value="nRc.2.0.1.t33247-RA"/>
    <property type="gene ID" value="nRc.2.0.1.g33247"/>
</dbReference>
<proteinExistence type="predicted"/>
<name>A0A915K5V5_ROMCU</name>
<keyword evidence="2" id="KW-1185">Reference proteome</keyword>
<accession>A0A915K5V5</accession>
<sequence>MDKTRFNEDNKRRLDGLISSRDGDLQYSMGHSANETSAELIEILDVSKGDDDRNCSITSSEDSESINNVYCRMIRLADGLKNPGQARPFPTRHKPSRPPARD</sequence>
<dbReference type="AlphaFoldDB" id="A0A915K5V5"/>
<dbReference type="Proteomes" id="UP000887565">
    <property type="component" value="Unplaced"/>
</dbReference>
<reference evidence="3" key="1">
    <citation type="submission" date="2022-11" db="UniProtKB">
        <authorList>
            <consortium name="WormBaseParasite"/>
        </authorList>
    </citation>
    <scope>IDENTIFICATION</scope>
</reference>